<evidence type="ECO:0000313" key="3">
    <source>
        <dbReference type="Proteomes" id="UP000692954"/>
    </source>
</evidence>
<dbReference type="Proteomes" id="UP000692954">
    <property type="component" value="Unassembled WGS sequence"/>
</dbReference>
<feature type="coiled-coil region" evidence="1">
    <location>
        <begin position="275"/>
        <end position="302"/>
    </location>
</feature>
<dbReference type="OrthoDB" id="309670at2759"/>
<sequence length="323" mass="38984">MIPLQCSQHEQEEQKYICVHPICLKKVNNKLCCIQQIESTQIYEYFRSGKKAFTNSYILKKQLEEEILKNQDLQNKFENRLMEVLNSIVSWQNNQKKIFKNIADDSNRILIEYQMMATNLEKNPSLDSLIYFYQQNIEENQAEYSNIREQMRRYLDYQMKEIEQKRDILITQKTLFQRDILKFNYLDNKIQFNCFDDQEFEICQKHSNKIKMLCTHLNCLSNQPLQLLCKNCVAVEHQEHYTQKYVKNISSILKEQAEKTELIEKLKKKYSLDIQEQTEKNLQKISEKLASLYQNFENQKDSKNLNSKLYFEQHRLEPSQNYK</sequence>
<evidence type="ECO:0000313" key="2">
    <source>
        <dbReference type="EMBL" id="CAD8045425.1"/>
    </source>
</evidence>
<reference evidence="2" key="1">
    <citation type="submission" date="2021-01" db="EMBL/GenBank/DDBJ databases">
        <authorList>
            <consortium name="Genoscope - CEA"/>
            <person name="William W."/>
        </authorList>
    </citation>
    <scope>NUCLEOTIDE SEQUENCE</scope>
</reference>
<dbReference type="AlphaFoldDB" id="A0A8S1JTX1"/>
<name>A0A8S1JTX1_9CILI</name>
<evidence type="ECO:0000256" key="1">
    <source>
        <dbReference type="SAM" id="Coils"/>
    </source>
</evidence>
<keyword evidence="3" id="KW-1185">Reference proteome</keyword>
<gene>
    <name evidence="2" type="ORF">PSON_ATCC_30995.1.T0010040</name>
</gene>
<dbReference type="EMBL" id="CAJJDN010000001">
    <property type="protein sequence ID" value="CAD8045425.1"/>
    <property type="molecule type" value="Genomic_DNA"/>
</dbReference>
<comment type="caution">
    <text evidence="2">The sequence shown here is derived from an EMBL/GenBank/DDBJ whole genome shotgun (WGS) entry which is preliminary data.</text>
</comment>
<keyword evidence="1" id="KW-0175">Coiled coil</keyword>
<proteinExistence type="predicted"/>
<accession>A0A8S1JTX1</accession>
<protein>
    <submittedName>
        <fullName evidence="2">Uncharacterized protein</fullName>
    </submittedName>
</protein>
<organism evidence="2 3">
    <name type="scientific">Paramecium sonneborni</name>
    <dbReference type="NCBI Taxonomy" id="65129"/>
    <lineage>
        <taxon>Eukaryota</taxon>
        <taxon>Sar</taxon>
        <taxon>Alveolata</taxon>
        <taxon>Ciliophora</taxon>
        <taxon>Intramacronucleata</taxon>
        <taxon>Oligohymenophorea</taxon>
        <taxon>Peniculida</taxon>
        <taxon>Parameciidae</taxon>
        <taxon>Paramecium</taxon>
    </lineage>
</organism>